<dbReference type="OrthoDB" id="7472910at2"/>
<protein>
    <submittedName>
        <fullName evidence="2">Uncharacterized protein</fullName>
    </submittedName>
</protein>
<name>A0A1B3ZIK2_9SPHN</name>
<dbReference type="KEGG" id="span:AWL63_24130"/>
<geneLocation type="plasmid" evidence="3"/>
<dbReference type="Proteomes" id="UP000094256">
    <property type="component" value="Plasmid unnamed"/>
</dbReference>
<proteinExistence type="predicted"/>
<organism evidence="2 3">
    <name type="scientific">Sphingomonas panacis</name>
    <dbReference type="NCBI Taxonomy" id="1560345"/>
    <lineage>
        <taxon>Bacteria</taxon>
        <taxon>Pseudomonadati</taxon>
        <taxon>Pseudomonadota</taxon>
        <taxon>Alphaproteobacteria</taxon>
        <taxon>Sphingomonadales</taxon>
        <taxon>Sphingomonadaceae</taxon>
        <taxon>Sphingomonas</taxon>
    </lineage>
</organism>
<keyword evidence="3" id="KW-1185">Reference proteome</keyword>
<evidence type="ECO:0000313" key="2">
    <source>
        <dbReference type="EMBL" id="AOH87246.1"/>
    </source>
</evidence>
<accession>A0A1B3ZIK2</accession>
<feature type="compositionally biased region" description="Polar residues" evidence="1">
    <location>
        <begin position="131"/>
        <end position="145"/>
    </location>
</feature>
<dbReference type="EMBL" id="CP014169">
    <property type="protein sequence ID" value="AOH87246.1"/>
    <property type="molecule type" value="Genomic_DNA"/>
</dbReference>
<evidence type="ECO:0000313" key="3">
    <source>
        <dbReference type="Proteomes" id="UP000094256"/>
    </source>
</evidence>
<reference evidence="2 3" key="1">
    <citation type="submission" date="2016-01" db="EMBL/GenBank/DDBJ databases">
        <title>Complete genome and mega plasmid sequence of Sphingomonas panacis DCY99 elicits systemic resistance in rice to Xanthomonas oryzae.</title>
        <authorList>
            <person name="Kim Y.J."/>
            <person name="Yang D.C."/>
            <person name="Sing P."/>
        </authorList>
    </citation>
    <scope>NUCLEOTIDE SEQUENCE [LARGE SCALE GENOMIC DNA]</scope>
    <source>
        <strain evidence="2 3">DCY99</strain>
        <plasmid evidence="3">Plasmid</plasmid>
    </source>
</reference>
<evidence type="ECO:0000256" key="1">
    <source>
        <dbReference type="SAM" id="MobiDB-lite"/>
    </source>
</evidence>
<keyword evidence="2" id="KW-0614">Plasmid</keyword>
<gene>
    <name evidence="2" type="ORF">AWL63_24130</name>
</gene>
<dbReference type="AlphaFoldDB" id="A0A1B3ZIK2"/>
<sequence length="153" mass="16826">MSADTRNFVLDISTDFFKLSTESLRLHSNETHRFETLESLINARAASGSYKDEHKTDTLRKHLCAIPTEGDIRITLTIRKTSAESLDEARARLCGRLGSDITVADAISVLLFDYVAEKRAGQLLDRIGLGDSTQNGDKTSASGEQDGNVIPLR</sequence>
<feature type="region of interest" description="Disordered" evidence="1">
    <location>
        <begin position="128"/>
        <end position="153"/>
    </location>
</feature>
<dbReference type="RefSeq" id="WP_069207809.1">
    <property type="nucleotide sequence ID" value="NZ_CP014169.1"/>
</dbReference>